<evidence type="ECO:0000256" key="1">
    <source>
        <dbReference type="RuleBase" id="RU003796"/>
    </source>
</evidence>
<keyword evidence="1" id="KW-0805">Transcription regulation</keyword>
<dbReference type="Pfam" id="PF02319">
    <property type="entry name" value="WHD_E2F_TDP"/>
    <property type="match status" value="1"/>
</dbReference>
<protein>
    <recommendedName>
        <fullName evidence="3">E2F/DP family winged-helix DNA-binding domain-containing protein</fullName>
    </recommendedName>
</protein>
<evidence type="ECO:0000256" key="2">
    <source>
        <dbReference type="SAM" id="MobiDB-lite"/>
    </source>
</evidence>
<name>A0A168SRM8_ABSGL</name>
<dbReference type="Proteomes" id="UP000078561">
    <property type="component" value="Unassembled WGS sequence"/>
</dbReference>
<dbReference type="GO" id="GO:0005667">
    <property type="term" value="C:transcription regulator complex"/>
    <property type="evidence" value="ECO:0007669"/>
    <property type="project" value="InterPro"/>
</dbReference>
<comment type="similarity">
    <text evidence="1">Belongs to the E2F/DP family.</text>
</comment>
<dbReference type="GO" id="GO:0000981">
    <property type="term" value="F:DNA-binding transcription factor activity, RNA polymerase II-specific"/>
    <property type="evidence" value="ECO:0007669"/>
    <property type="project" value="TreeGrafter"/>
</dbReference>
<feature type="compositionally biased region" description="Low complexity" evidence="2">
    <location>
        <begin position="91"/>
        <end position="125"/>
    </location>
</feature>
<dbReference type="AlphaFoldDB" id="A0A168SRM8"/>
<keyword evidence="1" id="KW-0539">Nucleus</keyword>
<evidence type="ECO:0000313" key="4">
    <source>
        <dbReference type="EMBL" id="SAM08829.1"/>
    </source>
</evidence>
<feature type="compositionally biased region" description="Polar residues" evidence="2">
    <location>
        <begin position="126"/>
        <end position="152"/>
    </location>
</feature>
<keyword evidence="5" id="KW-1185">Reference proteome</keyword>
<feature type="compositionally biased region" description="Basic and acidic residues" evidence="2">
    <location>
        <begin position="50"/>
        <end position="59"/>
    </location>
</feature>
<dbReference type="GO" id="GO:0005634">
    <property type="term" value="C:nucleus"/>
    <property type="evidence" value="ECO:0007669"/>
    <property type="project" value="UniProtKB-SubCell"/>
</dbReference>
<sequence>MSTYYRHQPYSSYSYTALPSPPPTYSSSQLSSKVSPSSSSSMAVIGVSPPEKHQRTQIESELRPISLASNNNMMPFLPPIHHIAMSPPSPSNISDSFSDSTFSSPPSTTSPSFSSSVPPSTIQSPLISDSCHSTPLHFLSSTPPSPQQQRKGSIASLLNSDPELKQLDEEEHKCGYQSHFMNVGIKRSSSDLDQVPKRLKACKKRQQQQQQQRIDDSPPQKHASSLVLNARGTKGLRHFSKKVCDKVKEHGVTTYDQVVHELTYDLSSAFCPFDQKNIRRRVYDALNVLMAMNIIAKDKKEIKWLGIPVCYQEFSNPDVVPEIDQDIIPEPMEDPEDRLLMQQIYEEETRNKKLLTSMNATRCSVRDSLTTYLQLRRLIYRNQHDCPDTLTALPLMRSPDSQLYLGPDQKHALLPTTHEIDVLNHQFPHGFSAQELASWLPDATWHRYLDLS</sequence>
<organism evidence="4">
    <name type="scientific">Absidia glauca</name>
    <name type="common">Pin mould</name>
    <dbReference type="NCBI Taxonomy" id="4829"/>
    <lineage>
        <taxon>Eukaryota</taxon>
        <taxon>Fungi</taxon>
        <taxon>Fungi incertae sedis</taxon>
        <taxon>Mucoromycota</taxon>
        <taxon>Mucoromycotina</taxon>
        <taxon>Mucoromycetes</taxon>
        <taxon>Mucorales</taxon>
        <taxon>Cunninghamellaceae</taxon>
        <taxon>Absidia</taxon>
    </lineage>
</organism>
<dbReference type="SUPFAM" id="SSF46785">
    <property type="entry name" value="Winged helix' DNA-binding domain"/>
    <property type="match status" value="1"/>
</dbReference>
<dbReference type="SMART" id="SM01372">
    <property type="entry name" value="E2F_TDP"/>
    <property type="match status" value="1"/>
</dbReference>
<dbReference type="STRING" id="4829.A0A168SRM8"/>
<dbReference type="Gene3D" id="1.10.10.10">
    <property type="entry name" value="Winged helix-like DNA-binding domain superfamily/Winged helix DNA-binding domain"/>
    <property type="match status" value="1"/>
</dbReference>
<evidence type="ECO:0000313" key="5">
    <source>
        <dbReference type="Proteomes" id="UP000078561"/>
    </source>
</evidence>
<feature type="domain" description="E2F/DP family winged-helix DNA-binding" evidence="3">
    <location>
        <begin position="231"/>
        <end position="306"/>
    </location>
</feature>
<dbReference type="InterPro" id="IPR036390">
    <property type="entry name" value="WH_DNA-bd_sf"/>
</dbReference>
<dbReference type="PANTHER" id="PTHR12548">
    <property type="entry name" value="TRANSCRIPTION FACTOR DP"/>
    <property type="match status" value="1"/>
</dbReference>
<keyword evidence="1" id="KW-0238">DNA-binding</keyword>
<accession>A0A168SRM8</accession>
<dbReference type="GO" id="GO:0051726">
    <property type="term" value="P:regulation of cell cycle"/>
    <property type="evidence" value="ECO:0007669"/>
    <property type="project" value="InterPro"/>
</dbReference>
<dbReference type="InterPro" id="IPR003316">
    <property type="entry name" value="E2F_WHTH_DNA-bd_dom"/>
</dbReference>
<dbReference type="EMBL" id="LT554937">
    <property type="protein sequence ID" value="SAM08829.1"/>
    <property type="molecule type" value="Genomic_DNA"/>
</dbReference>
<dbReference type="GO" id="GO:0000977">
    <property type="term" value="F:RNA polymerase II transcription regulatory region sequence-specific DNA binding"/>
    <property type="evidence" value="ECO:0007669"/>
    <property type="project" value="TreeGrafter"/>
</dbReference>
<keyword evidence="1" id="KW-0804">Transcription</keyword>
<dbReference type="InParanoid" id="A0A168SRM8"/>
<feature type="compositionally biased region" description="Low complexity" evidence="2">
    <location>
        <begin position="26"/>
        <end position="48"/>
    </location>
</feature>
<reference evidence="4" key="1">
    <citation type="submission" date="2016-04" db="EMBL/GenBank/DDBJ databases">
        <authorList>
            <person name="Evans L.H."/>
            <person name="Alamgir A."/>
            <person name="Owens N."/>
            <person name="Weber N.D."/>
            <person name="Virtaneva K."/>
            <person name="Barbian K."/>
            <person name="Babar A."/>
            <person name="Rosenke K."/>
        </authorList>
    </citation>
    <scope>NUCLEOTIDE SEQUENCE [LARGE SCALE GENOMIC DNA]</scope>
    <source>
        <strain evidence="4">CBS 101.48</strain>
    </source>
</reference>
<evidence type="ECO:0000259" key="3">
    <source>
        <dbReference type="SMART" id="SM01372"/>
    </source>
</evidence>
<dbReference type="InterPro" id="IPR036388">
    <property type="entry name" value="WH-like_DNA-bd_sf"/>
</dbReference>
<dbReference type="OrthoDB" id="552115at2759"/>
<comment type="subcellular location">
    <subcellularLocation>
        <location evidence="1">Nucleus</location>
    </subcellularLocation>
</comment>
<feature type="region of interest" description="Disordered" evidence="2">
    <location>
        <begin position="200"/>
        <end position="223"/>
    </location>
</feature>
<proteinExistence type="inferred from homology"/>
<feature type="region of interest" description="Disordered" evidence="2">
    <location>
        <begin position="1"/>
        <end position="59"/>
    </location>
</feature>
<dbReference type="PANTHER" id="PTHR12548:SF9">
    <property type="entry name" value="TRANSCRIPTION FACTOR DP"/>
    <property type="match status" value="1"/>
</dbReference>
<dbReference type="FunFam" id="1.10.10.10:FF:000360">
    <property type="entry name" value="Transcription factor Dp-1, a"/>
    <property type="match status" value="1"/>
</dbReference>
<gene>
    <name evidence="4" type="primary">ABSGL_14495.1 scaffold 14663</name>
</gene>
<feature type="region of interest" description="Disordered" evidence="2">
    <location>
        <begin position="87"/>
        <end position="152"/>
    </location>
</feature>
<dbReference type="InterPro" id="IPR015648">
    <property type="entry name" value="Transcrpt_fac_DP"/>
</dbReference>
<feature type="compositionally biased region" description="Polar residues" evidence="2">
    <location>
        <begin position="1"/>
        <end position="17"/>
    </location>
</feature>